<dbReference type="InterPro" id="IPR013783">
    <property type="entry name" value="Ig-like_fold"/>
</dbReference>
<dbReference type="InterPro" id="IPR041033">
    <property type="entry name" value="SpaA_PFL_dom_1"/>
</dbReference>
<keyword evidence="2" id="KW-0472">Membrane</keyword>
<gene>
    <name evidence="4" type="ORF">GSD1FS_1191</name>
</gene>
<feature type="region of interest" description="Disordered" evidence="1">
    <location>
        <begin position="507"/>
        <end position="541"/>
    </location>
</feature>
<evidence type="ECO:0000313" key="5">
    <source>
        <dbReference type="Proteomes" id="UP000487882"/>
    </source>
</evidence>
<reference evidence="4 5" key="1">
    <citation type="submission" date="2019-09" db="EMBL/GenBank/DDBJ databases">
        <title>Bifidobacterium canis sp. nov., isolated from the digestive tract of German Shepherd dog puppy.</title>
        <authorList>
            <person name="Bunesova V."/>
        </authorList>
    </citation>
    <scope>NUCLEOTIDE SEQUENCE [LARGE SCALE GENOMIC DNA]</scope>
    <source>
        <strain evidence="4 5">GSD1FS</strain>
    </source>
</reference>
<evidence type="ECO:0000313" key="4">
    <source>
        <dbReference type="EMBL" id="MUH59848.1"/>
    </source>
</evidence>
<dbReference type="GO" id="GO:0005975">
    <property type="term" value="P:carbohydrate metabolic process"/>
    <property type="evidence" value="ECO:0007669"/>
    <property type="project" value="UniProtKB-ARBA"/>
</dbReference>
<keyword evidence="2" id="KW-1133">Transmembrane helix</keyword>
<proteinExistence type="predicted"/>
<evidence type="ECO:0000256" key="1">
    <source>
        <dbReference type="SAM" id="MobiDB-lite"/>
    </source>
</evidence>
<dbReference type="EMBL" id="WNLP01000005">
    <property type="protein sequence ID" value="MUH59848.1"/>
    <property type="molecule type" value="Genomic_DNA"/>
</dbReference>
<keyword evidence="5" id="KW-1185">Reference proteome</keyword>
<keyword evidence="2" id="KW-0812">Transmembrane</keyword>
<feature type="domain" description="SpaA-like prealbumin fold" evidence="3">
    <location>
        <begin position="1060"/>
        <end position="1143"/>
    </location>
</feature>
<organism evidence="4 5">
    <name type="scientific">Bifidobacterium canis</name>
    <dbReference type="NCBI Taxonomy" id="2610880"/>
    <lineage>
        <taxon>Bacteria</taxon>
        <taxon>Bacillati</taxon>
        <taxon>Actinomycetota</taxon>
        <taxon>Actinomycetes</taxon>
        <taxon>Bifidobacteriales</taxon>
        <taxon>Bifidobacteriaceae</taxon>
        <taxon>Bifidobacterium</taxon>
    </lineage>
</organism>
<evidence type="ECO:0000259" key="3">
    <source>
        <dbReference type="Pfam" id="PF17802"/>
    </source>
</evidence>
<dbReference type="AlphaFoldDB" id="A0A7K1J5B3"/>
<sequence>MTVGVMTRLDVRSAMRTSVRRGILMVVAVVIAIATAFTPISVAAQPAVSQTPRSEKSADLSQFLNTNKGTGGITIAGLTKNENGSYSYFEGQTASITFHWAEHNDLQFDVRNTMFYDMPAGFLPLSPQENEVKTFTVSINDGGKLYEIDGNTYKFVRIDNSDRYKILIDFNKNHADFASLESAANIELNLNMQFTMSQLTEKNPFGQGVDMSFELDTLRKPTLNVNKYASINASEGKVYYTVEVKSMDGTSFDVRVLDTMPQGDVLTFDQSSLQWDPRRDADSCSTTQNSFDCTISQIKQDETIRFTYAASFSEDAYWQALVNNNGNADAVAEQYLNVANASADKSNPGEGSTWMPKPQFNSYVNKSGSAEAAVEGWHTVNWTVNVNEQRQHSLAGSVISDDMVKPGDDWKTEKTRENMVFAGDGISVQVFDQNGNELAESPRKLSWAEVGVHNLNVDKKWEYQVPASDGAFQYRITYSTKVKEGIEGNTVVNTASSKYHSATTEVYMPSQDSGDGGDSGDTPSKPTFPENALTKSVDTAASTAEKTRWNIDVKTPEGGYESLTVTDTLPMQYVNATERHYSDYLDGMQVDNPIREDTTTDIDKAKQNIRVAFTANNGAEQVLSPTDDYTVNVSFRTNDHTKPSDDSIIASIVLTEAGLAKISAEGVLRVTLVTVNNQHWVQNSGSEDWYAEHKNTASAQANNASMGESSATVRLKPQANRAIAKTVSDKDAGTVSGPTYLPNTLTTKDGKNVPVWYFRVMFDKQSYPANGAQVIDTFDTDKFRLVTPQDFNFTDGNFPSRMKSALTFRYSESENKFDVQTDKGNVFTAENYAQYFSQTDTGATINLPEPDKWSDTDYVTHFGVMYALTPTAEYLQSIDQEAVNSATGILNFHNDASWGTNNASAEFHYESKPMSKSVNTSGLSAQNSKLDFTLDINPKALQIGDDDTVDVRDTMSSNLRMKLNTIVVRDVASGMDITSEITISEADGTYTFTVPNGRHLRITYSASVFSSGSSSSVNFSNTASINGFSTEQSDSVAITSSAGGNGSSPAMYLYKYESGDMNKLLKGVTFALQEQTSSGWKTVGNYTSNEQGVIHITADLADNGTPNGQPLKFDVPYALVETKALSGYRTPERAIYFMIRSNPLQHTANTVDARQFLQLATGDTLPVSNDPIIPDDPAVTLPGAGGRGVTRWMTLGFAVVVLAMLAHMAIARRSYERAGEPLR</sequence>
<feature type="transmembrane region" description="Helical" evidence="2">
    <location>
        <begin position="1192"/>
        <end position="1211"/>
    </location>
</feature>
<dbReference type="Gene3D" id="2.60.40.740">
    <property type="match status" value="2"/>
</dbReference>
<accession>A0A7K1J5B3</accession>
<name>A0A7K1J5B3_9BIFI</name>
<protein>
    <recommendedName>
        <fullName evidence="3">SpaA-like prealbumin fold domain-containing protein</fullName>
    </recommendedName>
</protein>
<comment type="caution">
    <text evidence="4">The sequence shown here is derived from an EMBL/GenBank/DDBJ whole genome shotgun (WGS) entry which is preliminary data.</text>
</comment>
<dbReference type="Proteomes" id="UP000487882">
    <property type="component" value="Unassembled WGS sequence"/>
</dbReference>
<evidence type="ECO:0000256" key="2">
    <source>
        <dbReference type="SAM" id="Phobius"/>
    </source>
</evidence>
<dbReference type="Gene3D" id="2.60.40.10">
    <property type="entry name" value="Immunoglobulins"/>
    <property type="match status" value="1"/>
</dbReference>
<dbReference type="Pfam" id="PF17802">
    <property type="entry name" value="SpaA"/>
    <property type="match status" value="1"/>
</dbReference>